<keyword evidence="6 7" id="KW-0539">Nucleus</keyword>
<dbReference type="PIRSF" id="PIRSF005586">
    <property type="entry name" value="RNApol_RpoM"/>
    <property type="match status" value="1"/>
</dbReference>
<feature type="binding site" evidence="8">
    <location>
        <position position="121"/>
    </location>
    <ligand>
        <name>Zn(2+)</name>
        <dbReference type="ChEBI" id="CHEBI:29105"/>
        <label>2</label>
    </ligand>
</feature>
<dbReference type="EMBL" id="CCYA01000253">
    <property type="protein sequence ID" value="CEH16868.1"/>
    <property type="molecule type" value="Genomic_DNA"/>
</dbReference>
<sequence length="129" mass="13999">MAPLPDQVGSLLFCPACGSLLDVPADEDVVRCTPCGGVVDAKVYDNLSIVTKSAPNAFPSALRQKRTLVHSVDPAEAGKRAEDATIKEKCPNCGNEEMRFHTLQMRSADEGSTIFYTCPRCAYKFSQNN</sequence>
<feature type="binding site" evidence="8">
    <location>
        <position position="17"/>
    </location>
    <ligand>
        <name>Zn(2+)</name>
        <dbReference type="ChEBI" id="CHEBI:29105"/>
        <label>1</label>
    </ligand>
</feature>
<dbReference type="GO" id="GO:0008270">
    <property type="term" value="F:zinc ion binding"/>
    <property type="evidence" value="ECO:0007669"/>
    <property type="project" value="UniProtKB-KW"/>
</dbReference>
<evidence type="ECO:0000313" key="11">
    <source>
        <dbReference type="EMBL" id="CEH16868.1"/>
    </source>
</evidence>
<feature type="binding site" evidence="8">
    <location>
        <position position="93"/>
    </location>
    <ligand>
        <name>Zn(2+)</name>
        <dbReference type="ChEBI" id="CHEBI:29105"/>
        <label>2</label>
    </ligand>
</feature>
<dbReference type="SUPFAM" id="SSF57783">
    <property type="entry name" value="Zinc beta-ribbon"/>
    <property type="match status" value="1"/>
</dbReference>
<keyword evidence="3 8" id="KW-0479">Metal-binding</keyword>
<dbReference type="InterPro" id="IPR001222">
    <property type="entry name" value="Znf_TFIIS"/>
</dbReference>
<keyword evidence="2 7" id="KW-0240">DNA-directed RNA polymerase</keyword>
<evidence type="ECO:0000313" key="12">
    <source>
        <dbReference type="Proteomes" id="UP000054845"/>
    </source>
</evidence>
<comment type="function">
    <text evidence="7">DNA-dependent RNA polymerase catalyzes the transcription of DNA into RNA using the four ribonucleoside triphosphates as substrates.</text>
</comment>
<reference evidence="11 12" key="1">
    <citation type="submission" date="2014-09" db="EMBL/GenBank/DDBJ databases">
        <authorList>
            <person name="Magalhaes I.L.F."/>
            <person name="Oliveira U."/>
            <person name="Santos F.R."/>
            <person name="Vidigal T.H.D.A."/>
            <person name="Brescovit A.D."/>
            <person name="Santos A.J."/>
        </authorList>
    </citation>
    <scope>NUCLEOTIDE SEQUENCE [LARGE SCALE GENOMIC DNA]</scope>
</reference>
<dbReference type="OrthoDB" id="10056816at2759"/>
<evidence type="ECO:0000256" key="1">
    <source>
        <dbReference type="ARBA" id="ARBA00004604"/>
    </source>
</evidence>
<dbReference type="CDD" id="cd10507">
    <property type="entry name" value="Zn-ribbon_RPA12"/>
    <property type="match status" value="1"/>
</dbReference>
<dbReference type="Proteomes" id="UP000054845">
    <property type="component" value="Unassembled WGS sequence"/>
</dbReference>
<keyword evidence="12" id="KW-1185">Reference proteome</keyword>
<name>A0A0P1BLV7_9BASI</name>
<dbReference type="GO" id="GO:0003899">
    <property type="term" value="F:DNA-directed RNA polymerase activity"/>
    <property type="evidence" value="ECO:0007669"/>
    <property type="project" value="InterPro"/>
</dbReference>
<evidence type="ECO:0000256" key="5">
    <source>
        <dbReference type="ARBA" id="ARBA00022833"/>
    </source>
</evidence>
<comment type="similarity">
    <text evidence="7">Belongs to the archaeal rpoM/eukaryotic RPA12/RPB9/RPC11 RNA polymerase family.</text>
</comment>
<dbReference type="Pfam" id="PF01096">
    <property type="entry name" value="Zn_ribbon_TFIIS"/>
    <property type="match status" value="1"/>
</dbReference>
<dbReference type="AlphaFoldDB" id="A0A0P1BLV7"/>
<feature type="domain" description="TFIIS-type" evidence="10">
    <location>
        <begin position="86"/>
        <end position="126"/>
    </location>
</feature>
<evidence type="ECO:0000256" key="6">
    <source>
        <dbReference type="ARBA" id="ARBA00023242"/>
    </source>
</evidence>
<dbReference type="GO" id="GO:0003676">
    <property type="term" value="F:nucleic acid binding"/>
    <property type="evidence" value="ECO:0007669"/>
    <property type="project" value="InterPro"/>
</dbReference>
<dbReference type="STRING" id="401625.A0A0P1BLV7"/>
<dbReference type="SMART" id="SM00440">
    <property type="entry name" value="ZnF_C2C2"/>
    <property type="match status" value="1"/>
</dbReference>
<proteinExistence type="inferred from homology"/>
<dbReference type="Gene3D" id="2.20.25.10">
    <property type="match status" value="1"/>
</dbReference>
<keyword evidence="7" id="KW-0804">Transcription</keyword>
<dbReference type="GO" id="GO:0006363">
    <property type="term" value="P:termination of RNA polymerase I transcription"/>
    <property type="evidence" value="ECO:0007669"/>
    <property type="project" value="TreeGrafter"/>
</dbReference>
<dbReference type="PROSITE" id="PS51133">
    <property type="entry name" value="ZF_TFIIS_2"/>
    <property type="match status" value="1"/>
</dbReference>
<feature type="binding site" evidence="8">
    <location>
        <position position="118"/>
    </location>
    <ligand>
        <name>Zn(2+)</name>
        <dbReference type="ChEBI" id="CHEBI:29105"/>
        <label>2</label>
    </ligand>
</feature>
<feature type="binding site" evidence="8">
    <location>
        <position position="32"/>
    </location>
    <ligand>
        <name>Zn(2+)</name>
        <dbReference type="ChEBI" id="CHEBI:29105"/>
        <label>1</label>
    </ligand>
</feature>
<dbReference type="PROSITE" id="PS00466">
    <property type="entry name" value="ZF_TFIIS_1"/>
    <property type="match status" value="1"/>
</dbReference>
<protein>
    <recommendedName>
        <fullName evidence="7">DNA-directed RNA polymerase subunit</fullName>
    </recommendedName>
</protein>
<keyword evidence="4 9" id="KW-0863">Zinc-finger</keyword>
<evidence type="ECO:0000256" key="7">
    <source>
        <dbReference type="PIRNR" id="PIRNR005586"/>
    </source>
</evidence>
<evidence type="ECO:0000256" key="9">
    <source>
        <dbReference type="PIRSR" id="PIRSR005586-2"/>
    </source>
</evidence>
<evidence type="ECO:0000256" key="4">
    <source>
        <dbReference type="ARBA" id="ARBA00022771"/>
    </source>
</evidence>
<organism evidence="11 12">
    <name type="scientific">Ceraceosorus bombacis</name>
    <dbReference type="NCBI Taxonomy" id="401625"/>
    <lineage>
        <taxon>Eukaryota</taxon>
        <taxon>Fungi</taxon>
        <taxon>Dikarya</taxon>
        <taxon>Basidiomycota</taxon>
        <taxon>Ustilaginomycotina</taxon>
        <taxon>Exobasidiomycetes</taxon>
        <taxon>Ceraceosorales</taxon>
        <taxon>Ceraceosoraceae</taxon>
        <taxon>Ceraceosorus</taxon>
    </lineage>
</organism>
<evidence type="ECO:0000256" key="3">
    <source>
        <dbReference type="ARBA" id="ARBA00022723"/>
    </source>
</evidence>
<accession>A0A0P1BLV7</accession>
<feature type="binding site" evidence="8">
    <location>
        <position position="14"/>
    </location>
    <ligand>
        <name>Zn(2+)</name>
        <dbReference type="ChEBI" id="CHEBI:29105"/>
        <label>1</label>
    </ligand>
</feature>
<dbReference type="InterPro" id="IPR012164">
    <property type="entry name" value="Rpa12/Rpb9/Rpc10/TFS"/>
</dbReference>
<evidence type="ECO:0000256" key="8">
    <source>
        <dbReference type="PIRSR" id="PIRSR005586-1"/>
    </source>
</evidence>
<comment type="subcellular location">
    <subcellularLocation>
        <location evidence="1">Nucleus</location>
        <location evidence="1">Nucleolus</location>
    </subcellularLocation>
</comment>
<dbReference type="PANTHER" id="PTHR11239:SF14">
    <property type="entry name" value="DNA-DIRECTED RNA POLYMERASE I SUBUNIT RPA12"/>
    <property type="match status" value="1"/>
</dbReference>
<evidence type="ECO:0000256" key="2">
    <source>
        <dbReference type="ARBA" id="ARBA00022478"/>
    </source>
</evidence>
<feature type="zinc finger region" description="C4-type" evidence="9">
    <location>
        <begin position="14"/>
        <end position="35"/>
    </location>
</feature>
<evidence type="ECO:0000259" key="10">
    <source>
        <dbReference type="PROSITE" id="PS51133"/>
    </source>
</evidence>
<dbReference type="PANTHER" id="PTHR11239">
    <property type="entry name" value="DNA-DIRECTED RNA POLYMERASE"/>
    <property type="match status" value="1"/>
</dbReference>
<keyword evidence="5 8" id="KW-0862">Zinc</keyword>
<dbReference type="GO" id="GO:0005736">
    <property type="term" value="C:RNA polymerase I complex"/>
    <property type="evidence" value="ECO:0007669"/>
    <property type="project" value="TreeGrafter"/>
</dbReference>
<feature type="binding site" evidence="8">
    <location>
        <position position="35"/>
    </location>
    <ligand>
        <name>Zn(2+)</name>
        <dbReference type="ChEBI" id="CHEBI:29105"/>
        <label>1</label>
    </ligand>
</feature>
<feature type="binding site" evidence="8">
    <location>
        <position position="90"/>
    </location>
    <ligand>
        <name>Zn(2+)</name>
        <dbReference type="ChEBI" id="CHEBI:29105"/>
        <label>2</label>
    </ligand>
</feature>
<dbReference type="InterPro" id="IPR034004">
    <property type="entry name" value="Zn_ribbon_RPA12_C"/>
</dbReference>